<evidence type="ECO:0000256" key="6">
    <source>
        <dbReference type="ARBA" id="ARBA00022989"/>
    </source>
</evidence>
<reference evidence="11 13" key="1">
    <citation type="submission" date="2008-03" db="EMBL/GenBank/DDBJ databases">
        <title>Annotation of Ixodes scapularis.</title>
        <authorList>
            <consortium name="Ixodes scapularis Genome Project Consortium"/>
            <person name="Caler E."/>
            <person name="Hannick L.I."/>
            <person name="Bidwell S."/>
            <person name="Joardar V."/>
            <person name="Thiagarajan M."/>
            <person name="Amedeo P."/>
            <person name="Galinsky K.J."/>
            <person name="Schobel S."/>
            <person name="Inman J."/>
            <person name="Hostetler J."/>
            <person name="Miller J."/>
            <person name="Hammond M."/>
            <person name="Megy K."/>
            <person name="Lawson D."/>
            <person name="Kodira C."/>
            <person name="Sutton G."/>
            <person name="Meyer J."/>
            <person name="Hill C.A."/>
            <person name="Birren B."/>
            <person name="Nene V."/>
            <person name="Collins F."/>
            <person name="Alarcon-Chaidez F."/>
            <person name="Wikel S."/>
            <person name="Strausberg R."/>
        </authorList>
    </citation>
    <scope>NUCLEOTIDE SEQUENCE [LARGE SCALE GENOMIC DNA]</scope>
    <source>
        <strain evidence="13">Wikel</strain>
        <strain evidence="11">Wikel colony</strain>
    </source>
</reference>
<dbReference type="VEuPathDB" id="VectorBase:ISCI002507"/>
<evidence type="ECO:0000256" key="2">
    <source>
        <dbReference type="ARBA" id="ARBA00007570"/>
    </source>
</evidence>
<evidence type="ECO:0000256" key="9">
    <source>
        <dbReference type="ARBA" id="ARBA00045905"/>
    </source>
</evidence>
<protein>
    <recommendedName>
        <fullName evidence="3">Transmembrane protein 242</fullName>
    </recommendedName>
</protein>
<dbReference type="HOGENOM" id="CLU_2673830_0_0_1"/>
<comment type="subcellular location">
    <subcellularLocation>
        <location evidence="1">Mitochondrion inner membrane</location>
        <topology evidence="1">Multi-pass membrane protein</topology>
    </subcellularLocation>
</comment>
<sequence length="75" mass="8584">MGLLSSKQVPESGSSLALRALGRGTLYSVAGFSLFCLVVWKAMGVKNLEEFRYKIFLARDTYFREHTFVKYLFHT</sequence>
<dbReference type="VEuPathDB" id="VectorBase:ISCP_025471"/>
<evidence type="ECO:0000256" key="8">
    <source>
        <dbReference type="ARBA" id="ARBA00023136"/>
    </source>
</evidence>
<dbReference type="PANTHER" id="PTHR13141">
    <property type="entry name" value="TRANSMEMBRANE PROTEIN 242"/>
    <property type="match status" value="1"/>
</dbReference>
<keyword evidence="4 10" id="KW-0812">Transmembrane</keyword>
<evidence type="ECO:0000313" key="12">
    <source>
        <dbReference type="EnsemblMetazoa" id="ISCW002507-PA"/>
    </source>
</evidence>
<feature type="transmembrane region" description="Helical" evidence="10">
    <location>
        <begin position="20"/>
        <end position="40"/>
    </location>
</feature>
<evidence type="ECO:0000256" key="4">
    <source>
        <dbReference type="ARBA" id="ARBA00022692"/>
    </source>
</evidence>
<dbReference type="Proteomes" id="UP000001555">
    <property type="component" value="Unassembled WGS sequence"/>
</dbReference>
<dbReference type="VEuPathDB" id="VectorBase:ISCW002507"/>
<keyword evidence="8 10" id="KW-0472">Membrane</keyword>
<proteinExistence type="inferred from homology"/>
<gene>
    <name evidence="11" type="ORF">IscW_ISCW002507</name>
</gene>
<dbReference type="EMBL" id="DS660604">
    <property type="protein sequence ID" value="EEC03028.1"/>
    <property type="molecule type" value="Genomic_DNA"/>
</dbReference>
<organism>
    <name type="scientific">Ixodes scapularis</name>
    <name type="common">Black-legged tick</name>
    <name type="synonym">Deer tick</name>
    <dbReference type="NCBI Taxonomy" id="6945"/>
    <lineage>
        <taxon>Eukaryota</taxon>
        <taxon>Metazoa</taxon>
        <taxon>Ecdysozoa</taxon>
        <taxon>Arthropoda</taxon>
        <taxon>Chelicerata</taxon>
        <taxon>Arachnida</taxon>
        <taxon>Acari</taxon>
        <taxon>Parasitiformes</taxon>
        <taxon>Ixodida</taxon>
        <taxon>Ixodoidea</taxon>
        <taxon>Ixodidae</taxon>
        <taxon>Ixodinae</taxon>
        <taxon>Ixodes</taxon>
    </lineage>
</organism>
<keyword evidence="13" id="KW-1185">Reference proteome</keyword>
<evidence type="ECO:0000256" key="3">
    <source>
        <dbReference type="ARBA" id="ARBA00013934"/>
    </source>
</evidence>
<dbReference type="Pfam" id="PF07096">
    <property type="entry name" value="DUF1358"/>
    <property type="match status" value="1"/>
</dbReference>
<comment type="function">
    <text evidence="9">Scaffold protein that participates in the c-ring assembly of mitochondrial ATP synthase (F(1)F(0) ATP synthase or complex V) by facilitating the membrane insertion and oligomer formation of the subunit c/ATP5MC3. Participates in the incorporation of the c-ring into vestigial complexes. Additionally influences the incorporation of subunits MT-ATP6, MT-ATP8, ATP5MJ, and ATP5MK in the ATP synthase.</text>
</comment>
<evidence type="ECO:0000256" key="5">
    <source>
        <dbReference type="ARBA" id="ARBA00022792"/>
    </source>
</evidence>
<keyword evidence="5" id="KW-0999">Mitochondrion inner membrane</keyword>
<evidence type="ECO:0000256" key="10">
    <source>
        <dbReference type="SAM" id="Phobius"/>
    </source>
</evidence>
<evidence type="ECO:0000256" key="1">
    <source>
        <dbReference type="ARBA" id="ARBA00004448"/>
    </source>
</evidence>
<dbReference type="OrthoDB" id="2378895at2759"/>
<dbReference type="PaxDb" id="6945-B7P8V6"/>
<dbReference type="EMBL" id="ABJB010574184">
    <property type="status" value="NOT_ANNOTATED_CDS"/>
    <property type="molecule type" value="Genomic_DNA"/>
</dbReference>
<comment type="similarity">
    <text evidence="2">Belongs to the TMEM242 family.</text>
</comment>
<evidence type="ECO:0000256" key="7">
    <source>
        <dbReference type="ARBA" id="ARBA00023128"/>
    </source>
</evidence>
<dbReference type="AlphaFoldDB" id="B7P8V6"/>
<dbReference type="InterPro" id="IPR009792">
    <property type="entry name" value="TMEM242"/>
</dbReference>
<reference evidence="12" key="2">
    <citation type="submission" date="2020-05" db="UniProtKB">
        <authorList>
            <consortium name="EnsemblMetazoa"/>
        </authorList>
    </citation>
    <scope>IDENTIFICATION</scope>
    <source>
        <strain evidence="12">wikel</strain>
    </source>
</reference>
<evidence type="ECO:0000313" key="13">
    <source>
        <dbReference type="Proteomes" id="UP000001555"/>
    </source>
</evidence>
<accession>B7P8V6</accession>
<evidence type="ECO:0000313" key="11">
    <source>
        <dbReference type="EMBL" id="EEC03028.1"/>
    </source>
</evidence>
<dbReference type="EnsemblMetazoa" id="ISCW002507-RA">
    <property type="protein sequence ID" value="ISCW002507-PA"/>
    <property type="gene ID" value="ISCW002507"/>
</dbReference>
<dbReference type="PANTHER" id="PTHR13141:SF4">
    <property type="entry name" value="TRANSMEMBRANE PROTEIN 242"/>
    <property type="match status" value="1"/>
</dbReference>
<dbReference type="InParanoid" id="B7P8V6"/>
<keyword evidence="6 10" id="KW-1133">Transmembrane helix</keyword>
<dbReference type="STRING" id="6945.B7P8V6"/>
<dbReference type="GO" id="GO:0005743">
    <property type="term" value="C:mitochondrial inner membrane"/>
    <property type="evidence" value="ECO:0007669"/>
    <property type="project" value="UniProtKB-SubCell"/>
</dbReference>
<name>B7P8V6_IXOSC</name>
<keyword evidence="7" id="KW-0496">Mitochondrion</keyword>